<dbReference type="PANTHER" id="PTHR36322:SF3">
    <property type="entry name" value="TRANSMEMBRANE PROTEIN"/>
    <property type="match status" value="1"/>
</dbReference>
<feature type="region of interest" description="Disordered" evidence="1">
    <location>
        <begin position="1"/>
        <end position="21"/>
    </location>
</feature>
<organism evidence="3 4">
    <name type="scientific">Jatropha curcas</name>
    <name type="common">Barbados nut</name>
    <dbReference type="NCBI Taxonomy" id="180498"/>
    <lineage>
        <taxon>Eukaryota</taxon>
        <taxon>Viridiplantae</taxon>
        <taxon>Streptophyta</taxon>
        <taxon>Embryophyta</taxon>
        <taxon>Tracheophyta</taxon>
        <taxon>Spermatophyta</taxon>
        <taxon>Magnoliopsida</taxon>
        <taxon>eudicotyledons</taxon>
        <taxon>Gunneridae</taxon>
        <taxon>Pentapetalae</taxon>
        <taxon>rosids</taxon>
        <taxon>fabids</taxon>
        <taxon>Malpighiales</taxon>
        <taxon>Euphorbiaceae</taxon>
        <taxon>Crotonoideae</taxon>
        <taxon>Jatropheae</taxon>
        <taxon>Jatropha</taxon>
    </lineage>
</organism>
<accession>A0A067JX21</accession>
<keyword evidence="4" id="KW-1185">Reference proteome</keyword>
<dbReference type="AlphaFoldDB" id="A0A067JX21"/>
<evidence type="ECO:0000256" key="2">
    <source>
        <dbReference type="SAM" id="Phobius"/>
    </source>
</evidence>
<evidence type="ECO:0000313" key="4">
    <source>
        <dbReference type="Proteomes" id="UP000027138"/>
    </source>
</evidence>
<proteinExistence type="predicted"/>
<sequence length="183" mass="21015">MPLMYKNPGSRDRFPLSNPKPTPSPPLLSPICHDFHLNPSPQPPPPTMFSPLRQIMVASASWLRTRRSRCLFLILCSPILLPFLCAIFPLLCAVELCIRICRRGQRMKEGEDEEERLRRCEEGYCNCDRLVGEGKEVGLLQRYLEDQLLLVGSMYECGDEFYSQNEQDYNTTESQDFNTPLLG</sequence>
<name>A0A067JX21_JATCU</name>
<dbReference type="OrthoDB" id="1723207at2759"/>
<feature type="transmembrane region" description="Helical" evidence="2">
    <location>
        <begin position="71"/>
        <end position="98"/>
    </location>
</feature>
<reference evidence="3 4" key="1">
    <citation type="journal article" date="2014" name="PLoS ONE">
        <title>Global Analysis of Gene Expression Profiles in Physic Nut (Jatropha curcas L.) Seedlings Exposed to Salt Stress.</title>
        <authorList>
            <person name="Zhang L."/>
            <person name="Zhang C."/>
            <person name="Wu P."/>
            <person name="Chen Y."/>
            <person name="Li M."/>
            <person name="Jiang H."/>
            <person name="Wu G."/>
        </authorList>
    </citation>
    <scope>NUCLEOTIDE SEQUENCE [LARGE SCALE GENOMIC DNA]</scope>
    <source>
        <strain evidence="4">cv. GZQX0401</strain>
        <tissue evidence="3">Young leaves</tissue>
    </source>
</reference>
<dbReference type="PANTHER" id="PTHR36322">
    <property type="entry name" value="TRANSMEMBRANE PROTEIN"/>
    <property type="match status" value="1"/>
</dbReference>
<gene>
    <name evidence="3" type="ORF">JCGZ_20265</name>
</gene>
<protein>
    <submittedName>
        <fullName evidence="3">Uncharacterized protein</fullName>
    </submittedName>
</protein>
<dbReference type="EMBL" id="KK914853">
    <property type="protein sequence ID" value="KDP27333.1"/>
    <property type="molecule type" value="Genomic_DNA"/>
</dbReference>
<keyword evidence="2" id="KW-0812">Transmembrane</keyword>
<dbReference type="Proteomes" id="UP000027138">
    <property type="component" value="Unassembled WGS sequence"/>
</dbReference>
<keyword evidence="2" id="KW-1133">Transmembrane helix</keyword>
<evidence type="ECO:0000256" key="1">
    <source>
        <dbReference type="SAM" id="MobiDB-lite"/>
    </source>
</evidence>
<keyword evidence="2" id="KW-0472">Membrane</keyword>
<evidence type="ECO:0000313" key="3">
    <source>
        <dbReference type="EMBL" id="KDP27333.1"/>
    </source>
</evidence>